<keyword evidence="2 8" id="KW-0808">Transferase</keyword>
<dbReference type="InterPro" id="IPR050117">
    <property type="entry name" value="MAPK"/>
</dbReference>
<keyword evidence="5 6" id="KW-0067">ATP-binding</keyword>
<dbReference type="PROSITE" id="PS50011">
    <property type="entry name" value="PROTEIN_KINASE_DOM"/>
    <property type="match status" value="1"/>
</dbReference>
<dbReference type="FunFam" id="1.10.510.10:FF:000624">
    <property type="entry name" value="Mitogen-activated protein kinase"/>
    <property type="match status" value="1"/>
</dbReference>
<comment type="cofactor">
    <cofactor evidence="8">
        <name>Mg(2+)</name>
        <dbReference type="ChEBI" id="CHEBI:18420"/>
    </cofactor>
</comment>
<evidence type="ECO:0000313" key="11">
    <source>
        <dbReference type="EMBL" id="CAD9118110.1"/>
    </source>
</evidence>
<evidence type="ECO:0000256" key="7">
    <source>
        <dbReference type="RuleBase" id="RU000304"/>
    </source>
</evidence>
<dbReference type="AlphaFoldDB" id="A0A7S1M021"/>
<gene>
    <name evidence="11" type="ORF">NDES1114_LOCUS15848</name>
</gene>
<dbReference type="Gene3D" id="1.10.510.10">
    <property type="entry name" value="Transferase(Phosphotransferase) domain 1"/>
    <property type="match status" value="1"/>
</dbReference>
<dbReference type="PANTHER" id="PTHR24055">
    <property type="entry name" value="MITOGEN-ACTIVATED PROTEIN KINASE"/>
    <property type="match status" value="1"/>
</dbReference>
<evidence type="ECO:0000256" key="2">
    <source>
        <dbReference type="ARBA" id="ARBA00022679"/>
    </source>
</evidence>
<dbReference type="Gene3D" id="3.30.200.20">
    <property type="entry name" value="Phosphorylase Kinase, domain 1"/>
    <property type="match status" value="1"/>
</dbReference>
<reference evidence="11" key="1">
    <citation type="submission" date="2021-01" db="EMBL/GenBank/DDBJ databases">
        <authorList>
            <person name="Corre E."/>
            <person name="Pelletier E."/>
            <person name="Niang G."/>
            <person name="Scheremetjew M."/>
            <person name="Finn R."/>
            <person name="Kale V."/>
            <person name="Holt S."/>
            <person name="Cochrane G."/>
            <person name="Meng A."/>
            <person name="Brown T."/>
            <person name="Cohen L."/>
        </authorList>
    </citation>
    <scope>NUCLEOTIDE SEQUENCE</scope>
    <source>
        <strain evidence="11">CCAP 1951/1</strain>
    </source>
</reference>
<dbReference type="GO" id="GO:0005524">
    <property type="term" value="F:ATP binding"/>
    <property type="evidence" value="ECO:0007669"/>
    <property type="project" value="UniProtKB-UniRule"/>
</dbReference>
<organism evidence="11">
    <name type="scientific">Neobodo designis</name>
    <name type="common">Flagellated protozoan</name>
    <name type="synonym">Bodo designis</name>
    <dbReference type="NCBI Taxonomy" id="312471"/>
    <lineage>
        <taxon>Eukaryota</taxon>
        <taxon>Discoba</taxon>
        <taxon>Euglenozoa</taxon>
        <taxon>Kinetoplastea</taxon>
        <taxon>Metakinetoplastina</taxon>
        <taxon>Neobodonida</taxon>
        <taxon>Neobodo</taxon>
    </lineage>
</organism>
<dbReference type="InterPro" id="IPR003527">
    <property type="entry name" value="MAP_kinase_CS"/>
</dbReference>
<feature type="domain" description="Protein kinase" evidence="10">
    <location>
        <begin position="54"/>
        <end position="397"/>
    </location>
</feature>
<feature type="region of interest" description="Disordered" evidence="9">
    <location>
        <begin position="1"/>
        <end position="38"/>
    </location>
</feature>
<dbReference type="EMBL" id="HBGF01023959">
    <property type="protein sequence ID" value="CAD9118110.1"/>
    <property type="molecule type" value="Transcribed_RNA"/>
</dbReference>
<feature type="binding site" evidence="6">
    <location>
        <position position="84"/>
    </location>
    <ligand>
        <name>ATP</name>
        <dbReference type="ChEBI" id="CHEBI:30616"/>
    </ligand>
</feature>
<comment type="catalytic activity">
    <reaction evidence="8">
        <text>L-threonyl-[protein] + ATP = O-phospho-L-threonyl-[protein] + ADP + H(+)</text>
        <dbReference type="Rhea" id="RHEA:46608"/>
        <dbReference type="Rhea" id="RHEA-COMP:11060"/>
        <dbReference type="Rhea" id="RHEA-COMP:11605"/>
        <dbReference type="ChEBI" id="CHEBI:15378"/>
        <dbReference type="ChEBI" id="CHEBI:30013"/>
        <dbReference type="ChEBI" id="CHEBI:30616"/>
        <dbReference type="ChEBI" id="CHEBI:61977"/>
        <dbReference type="ChEBI" id="CHEBI:456216"/>
        <dbReference type="EC" id="2.7.11.24"/>
    </reaction>
</comment>
<dbReference type="PROSITE" id="PS01351">
    <property type="entry name" value="MAPK"/>
    <property type="match status" value="1"/>
</dbReference>
<evidence type="ECO:0000256" key="5">
    <source>
        <dbReference type="ARBA" id="ARBA00022840"/>
    </source>
</evidence>
<feature type="compositionally biased region" description="Low complexity" evidence="9">
    <location>
        <begin position="1"/>
        <end position="11"/>
    </location>
</feature>
<evidence type="ECO:0000256" key="8">
    <source>
        <dbReference type="RuleBase" id="RU361165"/>
    </source>
</evidence>
<accession>A0A7S1M021</accession>
<name>A0A7S1M021_NEODS</name>
<evidence type="ECO:0000256" key="3">
    <source>
        <dbReference type="ARBA" id="ARBA00022741"/>
    </source>
</evidence>
<evidence type="ECO:0000256" key="9">
    <source>
        <dbReference type="SAM" id="MobiDB-lite"/>
    </source>
</evidence>
<evidence type="ECO:0000259" key="10">
    <source>
        <dbReference type="PROSITE" id="PS50011"/>
    </source>
</evidence>
<comment type="activity regulation">
    <text evidence="8">Activated by threonine and tyrosine phosphorylation.</text>
</comment>
<keyword evidence="4 8" id="KW-0418">Kinase</keyword>
<dbReference type="InterPro" id="IPR008271">
    <property type="entry name" value="Ser/Thr_kinase_AS"/>
</dbReference>
<keyword evidence="3 6" id="KW-0547">Nucleotide-binding</keyword>
<dbReference type="InterPro" id="IPR017441">
    <property type="entry name" value="Protein_kinase_ATP_BS"/>
</dbReference>
<dbReference type="PROSITE" id="PS00107">
    <property type="entry name" value="PROTEIN_KINASE_ATP"/>
    <property type="match status" value="1"/>
</dbReference>
<evidence type="ECO:0000256" key="4">
    <source>
        <dbReference type="ARBA" id="ARBA00022777"/>
    </source>
</evidence>
<sequence>MSSPTQPQPQQLTGHKAPSTSGANAPQGPPQALAGGRKKAYKIRGSPFIVDTRYDVIKAIGLGAYGLVCSAKDTVTGRYVAIKKIPKMFQDLVDSRRVLREIYCMRLLGGRHPHLLELLDVLSPVEDTDKEKKTFTDLYLVTELFDTDLHGLLKSKHKITFEHHTYISYQVFKGLAFTHASGIMHRDLKPGNIFLGAQCAVCVGDFGLARGGIDFKGKMVKDENIDDADPGIVPVDVVDLTDYVITRWYRCPELLLMLGYDHSVDMWSCGCILAEMMLRRPIFQGTNYLQQFEVISHLVDFPTETEDVAKVMPNATGEQCRMTVRLGKALKEREAKELGDVEAARMSTRIRLFKRFGLDPDGCSRTWNRYMDMVSQLLNFDPAKRLTACEAVLHPYVAHLAKNDEQLPLFQSGFAELQKYTRSKLAVQDLHKYWSFDRAELTEAMLRDEFWQAMHQHPGMFAAAAELAEEDDA</sequence>
<dbReference type="InterPro" id="IPR011009">
    <property type="entry name" value="Kinase-like_dom_sf"/>
</dbReference>
<comment type="similarity">
    <text evidence="8">Belongs to the protein kinase superfamily. Ser/Thr protein kinase family. MAP kinase subfamily.</text>
</comment>
<protein>
    <recommendedName>
        <fullName evidence="8">Mitogen-activated protein kinase</fullName>
        <ecNumber evidence="8">2.7.11.24</ecNumber>
    </recommendedName>
</protein>
<dbReference type="GO" id="GO:0004707">
    <property type="term" value="F:MAP kinase activity"/>
    <property type="evidence" value="ECO:0007669"/>
    <property type="project" value="UniProtKB-EC"/>
</dbReference>
<dbReference type="PROSITE" id="PS00108">
    <property type="entry name" value="PROTEIN_KINASE_ST"/>
    <property type="match status" value="1"/>
</dbReference>
<dbReference type="EC" id="2.7.11.24" evidence="8"/>
<evidence type="ECO:0000256" key="6">
    <source>
        <dbReference type="PROSITE-ProRule" id="PRU10141"/>
    </source>
</evidence>
<evidence type="ECO:0000256" key="1">
    <source>
        <dbReference type="ARBA" id="ARBA00022527"/>
    </source>
</evidence>
<keyword evidence="1 7" id="KW-0723">Serine/threonine-protein kinase</keyword>
<dbReference type="FunFam" id="3.30.200.20:FF:000046">
    <property type="entry name" value="Mitogen-activated protein kinase"/>
    <property type="match status" value="1"/>
</dbReference>
<dbReference type="SUPFAM" id="SSF56112">
    <property type="entry name" value="Protein kinase-like (PK-like)"/>
    <property type="match status" value="1"/>
</dbReference>
<dbReference type="Pfam" id="PF00069">
    <property type="entry name" value="Pkinase"/>
    <property type="match status" value="1"/>
</dbReference>
<dbReference type="InterPro" id="IPR000719">
    <property type="entry name" value="Prot_kinase_dom"/>
</dbReference>
<proteinExistence type="inferred from homology"/>
<dbReference type="SMART" id="SM00220">
    <property type="entry name" value="S_TKc"/>
    <property type="match status" value="1"/>
</dbReference>
<keyword evidence="8" id="KW-0460">Magnesium</keyword>